<name>A0A239MER2_EKHLU</name>
<feature type="region of interest" description="Disordered" evidence="1">
    <location>
        <begin position="124"/>
        <end position="145"/>
    </location>
</feature>
<evidence type="ECO:0008006" key="4">
    <source>
        <dbReference type="Google" id="ProtNLM"/>
    </source>
</evidence>
<dbReference type="InterPro" id="IPR013783">
    <property type="entry name" value="Ig-like_fold"/>
</dbReference>
<gene>
    <name evidence="2" type="ORF">SAMN05421640_0025</name>
</gene>
<feature type="non-terminal residue" evidence="2">
    <location>
        <position position="1"/>
    </location>
</feature>
<reference evidence="2 3" key="1">
    <citation type="submission" date="2017-06" db="EMBL/GenBank/DDBJ databases">
        <authorList>
            <person name="Kim H.J."/>
            <person name="Triplett B.A."/>
        </authorList>
    </citation>
    <scope>NUCLEOTIDE SEQUENCE [LARGE SCALE GENOMIC DNA]</scope>
    <source>
        <strain evidence="2 3">DSM 19307</strain>
    </source>
</reference>
<accession>A0A239MER2</accession>
<dbReference type="EMBL" id="FZPD01000014">
    <property type="protein sequence ID" value="SNT41175.1"/>
    <property type="molecule type" value="Genomic_DNA"/>
</dbReference>
<dbReference type="Proteomes" id="UP000198393">
    <property type="component" value="Unassembled WGS sequence"/>
</dbReference>
<organism evidence="2 3">
    <name type="scientific">Ekhidna lutea</name>
    <dbReference type="NCBI Taxonomy" id="447679"/>
    <lineage>
        <taxon>Bacteria</taxon>
        <taxon>Pseudomonadati</taxon>
        <taxon>Bacteroidota</taxon>
        <taxon>Cytophagia</taxon>
        <taxon>Cytophagales</taxon>
        <taxon>Reichenbachiellaceae</taxon>
        <taxon>Ekhidna</taxon>
    </lineage>
</organism>
<feature type="region of interest" description="Disordered" evidence="1">
    <location>
        <begin position="239"/>
        <end position="260"/>
    </location>
</feature>
<keyword evidence="3" id="KW-1185">Reference proteome</keyword>
<dbReference type="Gene3D" id="2.60.40.10">
    <property type="entry name" value="Immunoglobulins"/>
    <property type="match status" value="1"/>
</dbReference>
<protein>
    <recommendedName>
        <fullName evidence="4">Cadherin domain-containing protein</fullName>
    </recommendedName>
</protein>
<proteinExistence type="predicted"/>
<feature type="non-terminal residue" evidence="2">
    <location>
        <position position="488"/>
    </location>
</feature>
<dbReference type="AlphaFoldDB" id="A0A239MER2"/>
<dbReference type="RefSeq" id="WP_144017499.1">
    <property type="nucleotide sequence ID" value="NZ_FZPD01000014.1"/>
</dbReference>
<evidence type="ECO:0000313" key="2">
    <source>
        <dbReference type="EMBL" id="SNT41175.1"/>
    </source>
</evidence>
<evidence type="ECO:0000256" key="1">
    <source>
        <dbReference type="SAM" id="MobiDB-lite"/>
    </source>
</evidence>
<sequence>DPTISTIADQSTNEDTDKTGISFTVDEGGGTDEDAQVLTVTATSSNTTLVPNGNITVNYTDNGGSSANVLSPTLDITPAANLSGTTTITVTVQDNGTGTPSAVETFDLTVNAVNDDPTISTIADQSTNEDTDKTGISFTVDEGGGTDEDAQVLTVTATSSNTTLVPNGNITVNYTDNGGASANVLSPTLDITPAANLSGTTTITVTVQDNGTGTPSAVETFDLTVNAVNDDPTISTIADQSTNEDTDKTGISFTVDEGGGTDEDAQVLTVTATSSNTTLVPNGNITVNYTDNGGASANVLSPTLDITPAANLSGTTTITVTVQDNGTGTPSVVETFDLTVNAVNDDPTISAIADQSTNEDTDKTGIAFTVDEGGGTDEDAQVLTVTATSSNTTLVPNANIMVNYTDNGGASANVLSPTLDITPAANLSGTTTITVTVQDNGTGTPSAVETFDLTVNAVNDDPTISTIADQSTNEDTDKTGISFTVDEG</sequence>
<dbReference type="NCBIfam" id="NF012211">
    <property type="entry name" value="tand_rpt_95"/>
    <property type="match status" value="1"/>
</dbReference>
<dbReference type="OrthoDB" id="9805017at2"/>
<evidence type="ECO:0000313" key="3">
    <source>
        <dbReference type="Proteomes" id="UP000198393"/>
    </source>
</evidence>